<evidence type="ECO:0000313" key="3">
    <source>
        <dbReference type="Proteomes" id="UP000789342"/>
    </source>
</evidence>
<sequence>MTKTRSNSKDSTMSNGSAIFGARVTRSAARSRGEKLVELSREGVEVVQLKNKLYRPIKSKILRQNITEEEIQFIIDNDDLSDTDSEDSLPDHK</sequence>
<name>A0A9N8VRG0_9GLOM</name>
<evidence type="ECO:0000256" key="1">
    <source>
        <dbReference type="SAM" id="MobiDB-lite"/>
    </source>
</evidence>
<evidence type="ECO:0000313" key="2">
    <source>
        <dbReference type="EMBL" id="CAG8459615.1"/>
    </source>
</evidence>
<comment type="caution">
    <text evidence="2">The sequence shown here is derived from an EMBL/GenBank/DDBJ whole genome shotgun (WGS) entry which is preliminary data.</text>
</comment>
<reference evidence="2" key="1">
    <citation type="submission" date="2021-06" db="EMBL/GenBank/DDBJ databases">
        <authorList>
            <person name="Kallberg Y."/>
            <person name="Tangrot J."/>
            <person name="Rosling A."/>
        </authorList>
    </citation>
    <scope>NUCLEOTIDE SEQUENCE</scope>
    <source>
        <strain evidence="2">CL551</strain>
    </source>
</reference>
<dbReference type="AlphaFoldDB" id="A0A9N8VRG0"/>
<keyword evidence="3" id="KW-1185">Reference proteome</keyword>
<dbReference type="EMBL" id="CAJVPV010000492">
    <property type="protein sequence ID" value="CAG8459615.1"/>
    <property type="molecule type" value="Genomic_DNA"/>
</dbReference>
<proteinExistence type="predicted"/>
<gene>
    <name evidence="2" type="ORF">AMORRO_LOCUS1331</name>
</gene>
<feature type="compositionally biased region" description="Polar residues" evidence="1">
    <location>
        <begin position="1"/>
        <end position="17"/>
    </location>
</feature>
<feature type="region of interest" description="Disordered" evidence="1">
    <location>
        <begin position="1"/>
        <end position="20"/>
    </location>
</feature>
<dbReference type="OrthoDB" id="2428473at2759"/>
<dbReference type="Proteomes" id="UP000789342">
    <property type="component" value="Unassembled WGS sequence"/>
</dbReference>
<accession>A0A9N8VRG0</accession>
<protein>
    <submittedName>
        <fullName evidence="2">953_t:CDS:1</fullName>
    </submittedName>
</protein>
<organism evidence="2 3">
    <name type="scientific">Acaulospora morrowiae</name>
    <dbReference type="NCBI Taxonomy" id="94023"/>
    <lineage>
        <taxon>Eukaryota</taxon>
        <taxon>Fungi</taxon>
        <taxon>Fungi incertae sedis</taxon>
        <taxon>Mucoromycota</taxon>
        <taxon>Glomeromycotina</taxon>
        <taxon>Glomeromycetes</taxon>
        <taxon>Diversisporales</taxon>
        <taxon>Acaulosporaceae</taxon>
        <taxon>Acaulospora</taxon>
    </lineage>
</organism>